<feature type="region of interest" description="Disordered" evidence="2">
    <location>
        <begin position="48"/>
        <end position="72"/>
    </location>
</feature>
<protein>
    <submittedName>
        <fullName evidence="3">ABC transporter substrate-binding protein</fullName>
    </submittedName>
</protein>
<dbReference type="Pfam" id="PF13343">
    <property type="entry name" value="SBP_bac_6"/>
    <property type="match status" value="1"/>
</dbReference>
<sequence>MNDGEQFSSRIDVALKPLRPDIETMDRRTFVHALAGSTAVALPALSGCARREDDAEPEPPAADGDAEPDEPVEEGTLRIATTKPFVEGEASAAVWLKETFEERFDDAEIDWILPEAGMAHYVERERRDFLPDAEIYLGFTTTDLALADVELEDRTLFRSLNRDRIDTIGGIRDGLDLEDPADRILPISTQYVSLLVDETAVSPPPSLEALTESGYESAVVTTSPRYNPRGRGFLSWLIDDVGPDRYLEQWQALRENNLAVEQTWADALASYDGDGRAILPAFATDALDRIFEGNDPDRYRITYPGDVGYAEPRLVGIFEGAIQVDLAYEFVSFVLEPEVQTAIAPRVRQYPALPLEGLDVAPDDDEDTDGDDDDSTGSDDETEPTGDDTDDGSQTDDTSGDQTGDDSSDTDNNTDETDDGASDDTQDTDDDTVDVDDDTEDTDDDTEDTDEEEETDLERRQRVFAEYALEPADIVTLSYETRRDELPEWIEAWALEFDPGSL</sequence>
<gene>
    <name evidence="3" type="ORF">OB919_19535</name>
</gene>
<feature type="region of interest" description="Disordered" evidence="2">
    <location>
        <begin position="356"/>
        <end position="461"/>
    </location>
</feature>
<name>A0AAP2ZDW1_9EURY</name>
<dbReference type="SUPFAM" id="SSF53850">
    <property type="entry name" value="Periplasmic binding protein-like II"/>
    <property type="match status" value="1"/>
</dbReference>
<keyword evidence="4" id="KW-1185">Reference proteome</keyword>
<dbReference type="EMBL" id="JAOPJZ010000030">
    <property type="protein sequence ID" value="MCU4754144.1"/>
    <property type="molecule type" value="Genomic_DNA"/>
</dbReference>
<dbReference type="Proteomes" id="UP001321047">
    <property type="component" value="Unassembled WGS sequence"/>
</dbReference>
<dbReference type="PANTHER" id="PTHR30006">
    <property type="entry name" value="THIAMINE-BINDING PERIPLASMIC PROTEIN-RELATED"/>
    <property type="match status" value="1"/>
</dbReference>
<accession>A0AAP2ZDW1</accession>
<evidence type="ECO:0000256" key="2">
    <source>
        <dbReference type="SAM" id="MobiDB-lite"/>
    </source>
</evidence>
<proteinExistence type="predicted"/>
<reference evidence="3 4" key="1">
    <citation type="submission" date="2022-09" db="EMBL/GenBank/DDBJ databases">
        <title>Enrichment on poylsaccharides allowed isolation of novel metabolic and taxonomic groups of Haloarchaea.</title>
        <authorList>
            <person name="Sorokin D.Y."/>
            <person name="Elcheninov A.G."/>
            <person name="Khizhniak T.V."/>
            <person name="Kolganova T.V."/>
            <person name="Kublanov I.V."/>
        </authorList>
    </citation>
    <scope>NUCLEOTIDE SEQUENCE [LARGE SCALE GENOMIC DNA]</scope>
    <source>
        <strain evidence="3 4">AArc-curdl1</strain>
    </source>
</reference>
<organism evidence="3 4">
    <name type="scientific">Natronosalvus hydrolyticus</name>
    <dbReference type="NCBI Taxonomy" id="2979988"/>
    <lineage>
        <taxon>Archaea</taxon>
        <taxon>Methanobacteriati</taxon>
        <taxon>Methanobacteriota</taxon>
        <taxon>Stenosarchaea group</taxon>
        <taxon>Halobacteria</taxon>
        <taxon>Halobacteriales</taxon>
        <taxon>Natrialbaceae</taxon>
        <taxon>Natronosalvus</taxon>
    </lineage>
</organism>
<evidence type="ECO:0000313" key="4">
    <source>
        <dbReference type="Proteomes" id="UP001321047"/>
    </source>
</evidence>
<dbReference type="RefSeq" id="WP_342810446.1">
    <property type="nucleotide sequence ID" value="NZ_JAOPJZ010000030.1"/>
</dbReference>
<comment type="caution">
    <text evidence="3">The sequence shown here is derived from an EMBL/GenBank/DDBJ whole genome shotgun (WGS) entry which is preliminary data.</text>
</comment>
<keyword evidence="1" id="KW-0732">Signal</keyword>
<feature type="compositionally biased region" description="Acidic residues" evidence="2">
    <location>
        <begin position="361"/>
        <end position="394"/>
    </location>
</feature>
<evidence type="ECO:0000313" key="3">
    <source>
        <dbReference type="EMBL" id="MCU4754144.1"/>
    </source>
</evidence>
<dbReference type="Gene3D" id="3.40.190.10">
    <property type="entry name" value="Periplasmic binding protein-like II"/>
    <property type="match status" value="2"/>
</dbReference>
<dbReference type="AlphaFoldDB" id="A0AAP2ZDW1"/>
<feature type="compositionally biased region" description="Acidic residues" evidence="2">
    <location>
        <begin position="403"/>
        <end position="456"/>
    </location>
</feature>
<dbReference type="PANTHER" id="PTHR30006:SF2">
    <property type="entry name" value="ABC TRANSPORTER SUBSTRATE-BINDING PROTEIN"/>
    <property type="match status" value="1"/>
</dbReference>
<evidence type="ECO:0000256" key="1">
    <source>
        <dbReference type="ARBA" id="ARBA00022729"/>
    </source>
</evidence>